<reference evidence="4" key="1">
    <citation type="submission" date="2017-11" db="EMBL/GenBank/DDBJ databases">
        <authorList>
            <person name="Lima N.C."/>
            <person name="Parody-Merino A.M."/>
            <person name="Battley P.F."/>
            <person name="Fidler A.E."/>
            <person name="Prosdocimi F."/>
        </authorList>
    </citation>
    <scope>NUCLEOTIDE SEQUENCE [LARGE SCALE GENOMIC DNA]</scope>
</reference>
<accession>A0A2I0U1P1</accession>
<evidence type="ECO:0000313" key="4">
    <source>
        <dbReference type="Proteomes" id="UP000233556"/>
    </source>
</evidence>
<dbReference type="Proteomes" id="UP000233556">
    <property type="component" value="Unassembled WGS sequence"/>
</dbReference>
<feature type="domain" description="FAM194 C-terminal" evidence="2">
    <location>
        <begin position="60"/>
        <end position="191"/>
    </location>
</feature>
<sequence>MMGPQLPSAQARTYKEKFDDIIQDLMSEDEAEEEELDITSHAEPSEGDMKNSIKEKLLQHYPSGNVAILITFSEEALFTYCILEDSRYPGIRAAFGSHGHGVCFHPDGHLWASLNPCTGICLDQERARQKCWSWHDFSHHTHSPPFQSIIMKLNGYITIKILAQDQIDLSFTSHSDCIHFNMGSQLKGTNHKPLDDAFLQYRGPEEQYVGNEKLWIDESVNNQATRTAIKCNNSYDFCHQLPSVLLVKAN</sequence>
<dbReference type="PANTHER" id="PTHR23093:SF18">
    <property type="entry name" value="GLUTAMATE RICH 6"/>
    <property type="match status" value="1"/>
</dbReference>
<dbReference type="OrthoDB" id="9367987at2759"/>
<evidence type="ECO:0000259" key="2">
    <source>
        <dbReference type="Pfam" id="PF14977"/>
    </source>
</evidence>
<feature type="compositionally biased region" description="Basic and acidic residues" evidence="1">
    <location>
        <begin position="38"/>
        <end position="48"/>
    </location>
</feature>
<name>A0A2I0U1P1_LIMLA</name>
<dbReference type="EMBL" id="KZ506394">
    <property type="protein sequence ID" value="PKU39863.1"/>
    <property type="molecule type" value="Genomic_DNA"/>
</dbReference>
<gene>
    <name evidence="3" type="ORF">llap_9839</name>
</gene>
<reference evidence="4" key="2">
    <citation type="submission" date="2017-12" db="EMBL/GenBank/DDBJ databases">
        <title>Genome sequence of the Bar-tailed Godwit (Limosa lapponica baueri).</title>
        <authorList>
            <person name="Lima N.C.B."/>
            <person name="Parody-Merino A.M."/>
            <person name="Battley P.F."/>
            <person name="Fidler A.E."/>
            <person name="Prosdocimi F."/>
        </authorList>
    </citation>
    <scope>NUCLEOTIDE SEQUENCE [LARGE SCALE GENOMIC DNA]</scope>
</reference>
<evidence type="ECO:0000313" key="3">
    <source>
        <dbReference type="EMBL" id="PKU39863.1"/>
    </source>
</evidence>
<feature type="region of interest" description="Disordered" evidence="1">
    <location>
        <begin position="29"/>
        <end position="48"/>
    </location>
</feature>
<keyword evidence="4" id="KW-1185">Reference proteome</keyword>
<protein>
    <recommendedName>
        <fullName evidence="2">FAM194 C-terminal domain-containing protein</fullName>
    </recommendedName>
</protein>
<evidence type="ECO:0000256" key="1">
    <source>
        <dbReference type="SAM" id="MobiDB-lite"/>
    </source>
</evidence>
<proteinExistence type="predicted"/>
<organism evidence="3 4">
    <name type="scientific">Limosa lapponica baueri</name>
    <dbReference type="NCBI Taxonomy" id="1758121"/>
    <lineage>
        <taxon>Eukaryota</taxon>
        <taxon>Metazoa</taxon>
        <taxon>Chordata</taxon>
        <taxon>Craniata</taxon>
        <taxon>Vertebrata</taxon>
        <taxon>Euteleostomi</taxon>
        <taxon>Archelosauria</taxon>
        <taxon>Archosauria</taxon>
        <taxon>Dinosauria</taxon>
        <taxon>Saurischia</taxon>
        <taxon>Theropoda</taxon>
        <taxon>Coelurosauria</taxon>
        <taxon>Aves</taxon>
        <taxon>Neognathae</taxon>
        <taxon>Neoaves</taxon>
        <taxon>Charadriiformes</taxon>
        <taxon>Scolopacidae</taxon>
        <taxon>Limosa</taxon>
    </lineage>
</organism>
<dbReference type="AlphaFoldDB" id="A0A2I0U1P1"/>
<dbReference type="InterPro" id="IPR029281">
    <property type="entry name" value="FAM194_C"/>
</dbReference>
<dbReference type="PANTHER" id="PTHR23093">
    <property type="entry name" value="SIMILAR TO CHROMOSOME 3 OPEN READING FRAME 20"/>
    <property type="match status" value="1"/>
</dbReference>
<dbReference type="Pfam" id="PF14977">
    <property type="entry name" value="FAM194"/>
    <property type="match status" value="1"/>
</dbReference>